<evidence type="ECO:0000256" key="3">
    <source>
        <dbReference type="ARBA" id="ARBA00022806"/>
    </source>
</evidence>
<comment type="similarity">
    <text evidence="5">Belongs to the DEAD box helicase family.</text>
</comment>
<dbReference type="Gene3D" id="3.40.50.300">
    <property type="entry name" value="P-loop containing nucleotide triphosphate hydrolases"/>
    <property type="match status" value="3"/>
</dbReference>
<evidence type="ECO:0000256" key="2">
    <source>
        <dbReference type="ARBA" id="ARBA00022801"/>
    </source>
</evidence>
<evidence type="ECO:0000256" key="6">
    <source>
        <dbReference type="SAM" id="SignalP"/>
    </source>
</evidence>
<dbReference type="CDD" id="cd00268">
    <property type="entry name" value="DEADc"/>
    <property type="match status" value="1"/>
</dbReference>
<proteinExistence type="inferred from homology"/>
<dbReference type="EMBL" id="LSRX01000026">
    <property type="protein sequence ID" value="OLQ13591.1"/>
    <property type="molecule type" value="Genomic_DNA"/>
</dbReference>
<dbReference type="InterPro" id="IPR029058">
    <property type="entry name" value="AB_hydrolase_fold"/>
</dbReference>
<organism evidence="8 9">
    <name type="scientific">Symbiodinium microadriaticum</name>
    <name type="common">Dinoflagellate</name>
    <name type="synonym">Zooxanthella microadriatica</name>
    <dbReference type="NCBI Taxonomy" id="2951"/>
    <lineage>
        <taxon>Eukaryota</taxon>
        <taxon>Sar</taxon>
        <taxon>Alveolata</taxon>
        <taxon>Dinophyceae</taxon>
        <taxon>Suessiales</taxon>
        <taxon>Symbiodiniaceae</taxon>
        <taxon>Symbiodinium</taxon>
    </lineage>
</organism>
<accession>A0A1Q9F1Q9</accession>
<dbReference type="PANTHER" id="PTHR24031">
    <property type="entry name" value="RNA HELICASE"/>
    <property type="match status" value="1"/>
</dbReference>
<dbReference type="SUPFAM" id="SSF53474">
    <property type="entry name" value="alpha/beta-Hydrolases"/>
    <property type="match status" value="1"/>
</dbReference>
<sequence length="814" mass="88715">MSLRARCLGAAALALFCRVGPPFVQIPSHGGICVRRPLRRWATSQVEAPTQTRFEDLTLSDEGKAAMRETFGYEALTDVQQATFQLILEGSNLLVRAKTGAGKTLSFLLPTMDRLHRAEPPSEPELAMLILSPVRELSMQIHAEASKLADHFPSLKPVLMVGGSSWEEDVETLDAVSSGYVVLVATPGRLQTHLEKTAGFRQRLSRVQVLVLDEADQLSGELFGEDKRLGEPTVPTVIPDPTFQYPQWWSITVTNEARDFVYERIKEVRDWPSTSDDSYYSHAMAHLMEFRLRYDLTKVGTEHILGDDPPEEKHVTGSILEALDLESRQNLFYSATISEEYIHRVGRTGRASSAGLGVLLLHDFERDFLDQLGDLRISEVPVEAVDAPEFAAMKIGTNVKAQAYYSRINHVLRHGAGLDVLEVFREGQRFASSIGALDEEGRPPALTEQNAQRYGVADINDPAINIVRTPPAPSVSISYQIFDTIDLGRTLPKLLAAQAAQHGKVVAIFINGDVAKLYAEMARKDGSSYEVYEAHSANSKKVRKKVVQSFAAAASGVLFTAGLSAATLPSEGVSAIIMIGLPASAKDYGQIVDYISRSGSTSTALLLLSAFEEKALGALATDALVASTSPAEVPEDDPGILEELSDKLQAKAYFSWLRRFVLNSQQQEASRFAEAIGALSEGRPPALAPRMLADMGIEGVADDALNAAHNDDETVLTIDSDAKDLFCSRGLTLVCTIFEPENPAHTAKTDEKAVVVCCHGNACSRLDAFLQVYCFLPLNIAVCCFDFSGSGMSGGEYVSLGYFERDDLAAENFV</sequence>
<dbReference type="SMART" id="SM00487">
    <property type="entry name" value="DEXDc"/>
    <property type="match status" value="1"/>
</dbReference>
<evidence type="ECO:0000313" key="9">
    <source>
        <dbReference type="Proteomes" id="UP000186817"/>
    </source>
</evidence>
<dbReference type="Gene3D" id="3.40.50.1820">
    <property type="entry name" value="alpha/beta hydrolase"/>
    <property type="match status" value="1"/>
</dbReference>
<comment type="domain">
    <text evidence="5">The Q motif is unique to and characteristic of the DEAD box family of RNA helicases and controls ATP binding and hydrolysis.</text>
</comment>
<feature type="domain" description="Helicase ATP-binding" evidence="7">
    <location>
        <begin position="84"/>
        <end position="340"/>
    </location>
</feature>
<evidence type="ECO:0000256" key="5">
    <source>
        <dbReference type="RuleBase" id="RU365068"/>
    </source>
</evidence>
<dbReference type="Pfam" id="PF00270">
    <property type="entry name" value="DEAD"/>
    <property type="match status" value="1"/>
</dbReference>
<protein>
    <recommendedName>
        <fullName evidence="5">ATP-dependent RNA helicase</fullName>
        <ecNumber evidence="5">3.6.4.13</ecNumber>
    </recommendedName>
</protein>
<dbReference type="GO" id="GO:0003724">
    <property type="term" value="F:RNA helicase activity"/>
    <property type="evidence" value="ECO:0007669"/>
    <property type="project" value="UniProtKB-EC"/>
</dbReference>
<name>A0A1Q9F1Q9_SYMMI</name>
<comment type="catalytic activity">
    <reaction evidence="5">
        <text>ATP + H2O = ADP + phosphate + H(+)</text>
        <dbReference type="Rhea" id="RHEA:13065"/>
        <dbReference type="ChEBI" id="CHEBI:15377"/>
        <dbReference type="ChEBI" id="CHEBI:15378"/>
        <dbReference type="ChEBI" id="CHEBI:30616"/>
        <dbReference type="ChEBI" id="CHEBI:43474"/>
        <dbReference type="ChEBI" id="CHEBI:456216"/>
        <dbReference type="EC" id="3.6.4.13"/>
    </reaction>
</comment>
<dbReference type="GO" id="GO:0005524">
    <property type="term" value="F:ATP binding"/>
    <property type="evidence" value="ECO:0007669"/>
    <property type="project" value="UniProtKB-UniRule"/>
</dbReference>
<dbReference type="GO" id="GO:0016787">
    <property type="term" value="F:hydrolase activity"/>
    <property type="evidence" value="ECO:0007669"/>
    <property type="project" value="UniProtKB-KW"/>
</dbReference>
<keyword evidence="5" id="KW-0694">RNA-binding</keyword>
<dbReference type="InterPro" id="IPR011545">
    <property type="entry name" value="DEAD/DEAH_box_helicase_dom"/>
</dbReference>
<dbReference type="AlphaFoldDB" id="A0A1Q9F1Q9"/>
<keyword evidence="2 5" id="KW-0378">Hydrolase</keyword>
<keyword evidence="1 5" id="KW-0547">Nucleotide-binding</keyword>
<evidence type="ECO:0000259" key="7">
    <source>
        <dbReference type="PROSITE" id="PS51192"/>
    </source>
</evidence>
<reference evidence="8 9" key="1">
    <citation type="submission" date="2016-02" db="EMBL/GenBank/DDBJ databases">
        <title>Genome analysis of coral dinoflagellate symbionts highlights evolutionary adaptations to a symbiotic lifestyle.</title>
        <authorList>
            <person name="Aranda M."/>
            <person name="Li Y."/>
            <person name="Liew Y.J."/>
            <person name="Baumgarten S."/>
            <person name="Simakov O."/>
            <person name="Wilson M."/>
            <person name="Piel J."/>
            <person name="Ashoor H."/>
            <person name="Bougouffa S."/>
            <person name="Bajic V.B."/>
            <person name="Ryu T."/>
            <person name="Ravasi T."/>
            <person name="Bayer T."/>
            <person name="Micklem G."/>
            <person name="Kim H."/>
            <person name="Bhak J."/>
            <person name="Lajeunesse T.C."/>
            <person name="Voolstra C.R."/>
        </authorList>
    </citation>
    <scope>NUCLEOTIDE SEQUENCE [LARGE SCALE GENOMIC DNA]</scope>
    <source>
        <strain evidence="8 9">CCMP2467</strain>
    </source>
</reference>
<keyword evidence="3 5" id="KW-0347">Helicase</keyword>
<comment type="caution">
    <text evidence="8">The sequence shown here is derived from an EMBL/GenBank/DDBJ whole genome shotgun (WGS) entry which is preliminary data.</text>
</comment>
<dbReference type="OrthoDB" id="423662at2759"/>
<dbReference type="InterPro" id="IPR027417">
    <property type="entry name" value="P-loop_NTPase"/>
</dbReference>
<dbReference type="GO" id="GO:0003723">
    <property type="term" value="F:RNA binding"/>
    <property type="evidence" value="ECO:0007669"/>
    <property type="project" value="UniProtKB-UniRule"/>
</dbReference>
<evidence type="ECO:0000313" key="8">
    <source>
        <dbReference type="EMBL" id="OLQ13591.1"/>
    </source>
</evidence>
<gene>
    <name evidence="8" type="ORF">AK812_SmicGene2405</name>
</gene>
<keyword evidence="6" id="KW-0732">Signal</keyword>
<dbReference type="Proteomes" id="UP000186817">
    <property type="component" value="Unassembled WGS sequence"/>
</dbReference>
<dbReference type="SUPFAM" id="SSF52540">
    <property type="entry name" value="P-loop containing nucleoside triphosphate hydrolases"/>
    <property type="match status" value="2"/>
</dbReference>
<dbReference type="EC" id="3.6.4.13" evidence="5"/>
<dbReference type="InterPro" id="IPR014001">
    <property type="entry name" value="Helicase_ATP-bd"/>
</dbReference>
<feature type="chain" id="PRO_5012209552" description="ATP-dependent RNA helicase" evidence="6">
    <location>
        <begin position="16"/>
        <end position="814"/>
    </location>
</feature>
<comment type="function">
    <text evidence="5">RNA helicase.</text>
</comment>
<evidence type="ECO:0000256" key="1">
    <source>
        <dbReference type="ARBA" id="ARBA00022741"/>
    </source>
</evidence>
<keyword evidence="4 5" id="KW-0067">ATP-binding</keyword>
<dbReference type="PROSITE" id="PS51192">
    <property type="entry name" value="HELICASE_ATP_BIND_1"/>
    <property type="match status" value="1"/>
</dbReference>
<feature type="signal peptide" evidence="6">
    <location>
        <begin position="1"/>
        <end position="15"/>
    </location>
</feature>
<dbReference type="InterPro" id="IPR044742">
    <property type="entry name" value="DEAD/DEAH_RhlB"/>
</dbReference>
<keyword evidence="9" id="KW-1185">Reference proteome</keyword>
<evidence type="ECO:0000256" key="4">
    <source>
        <dbReference type="ARBA" id="ARBA00022840"/>
    </source>
</evidence>